<dbReference type="VEuPathDB" id="FungiDB:I303_06542"/>
<comment type="function">
    <text evidence="9">Endonuclease that specifically degrades the RNA of RNA-DNA hybrids.</text>
</comment>
<evidence type="ECO:0000313" key="12">
    <source>
        <dbReference type="EMBL" id="OBR82984.1"/>
    </source>
</evidence>
<sequence length="331" mass="36797">MTGTHPIDPVNLEPIPPLLDSYTFHSKLPDSVDGQIKDADEGWIMGIDEAGRGRPMVYAAAYCPMSFKETLEEMGFDDSKALSADTRQSLWESFDNHTELCYSSTSLSPQAISAGMLRRIPTNLNRQAEDATVGLIQAAVHRGVNIKECYVDALGPAPQWQARLTAIFPHIKFTVCPKADSLFKIVGAASIVAKVTRDRYVHEWVDPEDVLPDRSLPTSLSKKRKVEDIDTESTEHNEEEVRQPINRGSGYPSDPKTQAFLKENIDPVFGYKGIVRFSWATIKVLLDKNGVDCKWIDDDSQPSALSYFNPDNDNAKPKIWKDLGISGVGEL</sequence>
<feature type="binding site" evidence="8">
    <location>
        <position position="48"/>
    </location>
    <ligand>
        <name>a divalent metal cation</name>
        <dbReference type="ChEBI" id="CHEBI:60240"/>
    </ligand>
</feature>
<dbReference type="InterPro" id="IPR024567">
    <property type="entry name" value="RNase_HII/HIII_dom"/>
</dbReference>
<evidence type="ECO:0000256" key="7">
    <source>
        <dbReference type="ARBA" id="ARBA00022801"/>
    </source>
</evidence>
<accession>A0A1A5ZYU9</accession>
<dbReference type="RefSeq" id="XP_018260826.1">
    <property type="nucleotide sequence ID" value="XM_018409823.1"/>
</dbReference>
<keyword evidence="4 8" id="KW-0540">Nuclease</keyword>
<comment type="similarity">
    <text evidence="3">Belongs to the RNase HII family. Eukaryotic subfamily.</text>
</comment>
<evidence type="ECO:0000256" key="5">
    <source>
        <dbReference type="ARBA" id="ARBA00022723"/>
    </source>
</evidence>
<dbReference type="CDD" id="cd07181">
    <property type="entry name" value="RNase_HII_eukaryota_like"/>
    <property type="match status" value="1"/>
</dbReference>
<dbReference type="InterPro" id="IPR036397">
    <property type="entry name" value="RNaseH_sf"/>
</dbReference>
<dbReference type="GO" id="GO:0003723">
    <property type="term" value="F:RNA binding"/>
    <property type="evidence" value="ECO:0007669"/>
    <property type="project" value="UniProtKB-UniRule"/>
</dbReference>
<dbReference type="PANTHER" id="PTHR10954:SF7">
    <property type="entry name" value="RIBONUCLEASE H2 SUBUNIT A"/>
    <property type="match status" value="1"/>
</dbReference>
<evidence type="ECO:0000313" key="14">
    <source>
        <dbReference type="Proteomes" id="UP000078595"/>
    </source>
</evidence>
<dbReference type="GeneID" id="28970241"/>
<evidence type="ECO:0000256" key="1">
    <source>
        <dbReference type="ARBA" id="ARBA00000077"/>
    </source>
</evidence>
<evidence type="ECO:0000256" key="8">
    <source>
        <dbReference type="PROSITE-ProRule" id="PRU01319"/>
    </source>
</evidence>
<evidence type="ECO:0000256" key="3">
    <source>
        <dbReference type="ARBA" id="ARBA00007058"/>
    </source>
</evidence>
<dbReference type="Gene3D" id="1.10.10.460">
    <property type="entry name" value="Ribonuclease hii. Domain 2"/>
    <property type="match status" value="1"/>
</dbReference>
<dbReference type="KEGG" id="kdj:28970241"/>
<feature type="region of interest" description="Disordered" evidence="10">
    <location>
        <begin position="221"/>
        <end position="253"/>
    </location>
</feature>
<keyword evidence="7 8" id="KW-0378">Hydrolase</keyword>
<evidence type="ECO:0000256" key="4">
    <source>
        <dbReference type="ARBA" id="ARBA00022722"/>
    </source>
</evidence>
<evidence type="ECO:0000259" key="11">
    <source>
        <dbReference type="PROSITE" id="PS51975"/>
    </source>
</evidence>
<comment type="cofactor">
    <cofactor evidence="8">
        <name>Mn(2+)</name>
        <dbReference type="ChEBI" id="CHEBI:29035"/>
    </cofactor>
    <cofactor evidence="8">
        <name>Mg(2+)</name>
        <dbReference type="ChEBI" id="CHEBI:18420"/>
    </cofactor>
    <text evidence="8">Manganese or magnesium. Binds 1 divalent metal ion per monomer in the absence of substrate. May bind a second metal ion after substrate binding.</text>
</comment>
<name>A0A1A5ZYU9_9TREE</name>
<proteinExistence type="inferred from homology"/>
<dbReference type="FunFam" id="1.10.10.460:FF:000001">
    <property type="entry name" value="Ribonuclease"/>
    <property type="match status" value="1"/>
</dbReference>
<comment type="cofactor">
    <cofactor evidence="2">
        <name>Mg(2+)</name>
        <dbReference type="ChEBI" id="CHEBI:18420"/>
    </cofactor>
</comment>
<dbReference type="InterPro" id="IPR023160">
    <property type="entry name" value="RNase_HII_hlx-loop-hlx_cap_dom"/>
</dbReference>
<reference evidence="12" key="1">
    <citation type="submission" date="2013-07" db="EMBL/GenBank/DDBJ databases">
        <title>The Genome Sequence of Cryptococcus dejecticola CBS10117.</title>
        <authorList>
            <consortium name="The Broad Institute Genome Sequencing Platform"/>
            <person name="Cuomo C."/>
            <person name="Litvintseva A."/>
            <person name="Chen Y."/>
            <person name="Heitman J."/>
            <person name="Sun S."/>
            <person name="Springer D."/>
            <person name="Dromer F."/>
            <person name="Young S.K."/>
            <person name="Zeng Q."/>
            <person name="Gargeya S."/>
            <person name="Fitzgerald M."/>
            <person name="Abouelleil A."/>
            <person name="Alvarado L."/>
            <person name="Berlin A.M."/>
            <person name="Chapman S.B."/>
            <person name="Dewar J."/>
            <person name="Goldberg J."/>
            <person name="Griggs A."/>
            <person name="Gujja S."/>
            <person name="Hansen M."/>
            <person name="Howarth C."/>
            <person name="Imamovic A."/>
            <person name="Larimer J."/>
            <person name="McCowan C."/>
            <person name="Murphy C."/>
            <person name="Pearson M."/>
            <person name="Priest M."/>
            <person name="Roberts A."/>
            <person name="Saif S."/>
            <person name="Shea T."/>
            <person name="Sykes S."/>
            <person name="Wortman J."/>
            <person name="Nusbaum C."/>
            <person name="Birren B."/>
        </authorList>
    </citation>
    <scope>NUCLEOTIDE SEQUENCE [LARGE SCALE GENOMIC DNA]</scope>
    <source>
        <strain evidence="12">CBS 10117</strain>
    </source>
</reference>
<keyword evidence="5 8" id="KW-0479">Metal-binding</keyword>
<gene>
    <name evidence="12" type="ORF">I303_06542</name>
    <name evidence="13" type="ORF">I303_107141</name>
</gene>
<dbReference type="InterPro" id="IPR012337">
    <property type="entry name" value="RNaseH-like_sf"/>
</dbReference>
<feature type="domain" description="RNase H type-2" evidence="11">
    <location>
        <begin position="42"/>
        <end position="291"/>
    </location>
</feature>
<dbReference type="STRING" id="1296121.A0A1A5ZYU9"/>
<feature type="binding site" evidence="8">
    <location>
        <position position="152"/>
    </location>
    <ligand>
        <name>a divalent metal cation</name>
        <dbReference type="ChEBI" id="CHEBI:60240"/>
    </ligand>
</feature>
<dbReference type="GO" id="GO:0006298">
    <property type="term" value="P:mismatch repair"/>
    <property type="evidence" value="ECO:0007669"/>
    <property type="project" value="TreeGrafter"/>
</dbReference>
<keyword evidence="6 8" id="KW-0255">Endonuclease</keyword>
<dbReference type="AlphaFoldDB" id="A0A1A5ZYU9"/>
<evidence type="ECO:0000313" key="13">
    <source>
        <dbReference type="EMBL" id="WWC64531.1"/>
    </source>
</evidence>
<reference evidence="13" key="2">
    <citation type="submission" date="2013-07" db="EMBL/GenBank/DDBJ databases">
        <authorList>
            <consortium name="The Broad Institute Genome Sequencing Platform"/>
            <person name="Cuomo C."/>
            <person name="Litvintseva A."/>
            <person name="Chen Y."/>
            <person name="Heitman J."/>
            <person name="Sun S."/>
            <person name="Springer D."/>
            <person name="Dromer F."/>
            <person name="Young S.K."/>
            <person name="Zeng Q."/>
            <person name="Gargeya S."/>
            <person name="Fitzgerald M."/>
            <person name="Abouelleil A."/>
            <person name="Alvarado L."/>
            <person name="Berlin A.M."/>
            <person name="Chapman S.B."/>
            <person name="Dewar J."/>
            <person name="Goldberg J."/>
            <person name="Griggs A."/>
            <person name="Gujja S."/>
            <person name="Hansen M."/>
            <person name="Howarth C."/>
            <person name="Imamovic A."/>
            <person name="Larimer J."/>
            <person name="McCowan C."/>
            <person name="Murphy C."/>
            <person name="Pearson M."/>
            <person name="Priest M."/>
            <person name="Roberts A."/>
            <person name="Saif S."/>
            <person name="Shea T."/>
            <person name="Sykes S."/>
            <person name="Wortman J."/>
            <person name="Nusbaum C."/>
            <person name="Birren B."/>
        </authorList>
    </citation>
    <scope>NUCLEOTIDE SEQUENCE</scope>
    <source>
        <strain evidence="13">CBS 10117</strain>
    </source>
</reference>
<dbReference type="FunFam" id="3.30.420.10:FF:000150">
    <property type="entry name" value="Ribonuclease"/>
    <property type="match status" value="1"/>
</dbReference>
<dbReference type="Gene3D" id="3.30.420.10">
    <property type="entry name" value="Ribonuclease H-like superfamily/Ribonuclease H"/>
    <property type="match status" value="1"/>
</dbReference>
<dbReference type="EMBL" id="CP144538">
    <property type="protein sequence ID" value="WWC64531.1"/>
    <property type="molecule type" value="Genomic_DNA"/>
</dbReference>
<dbReference type="GO" id="GO:0004523">
    <property type="term" value="F:RNA-DNA hybrid ribonuclease activity"/>
    <property type="evidence" value="ECO:0007669"/>
    <property type="project" value="UniProtKB-UniRule"/>
</dbReference>
<reference evidence="13" key="3">
    <citation type="submission" date="2024-02" db="EMBL/GenBank/DDBJ databases">
        <title>Comparative genomics of Cryptococcus and Kwoniella reveals pathogenesis evolution and contrasting modes of karyotype evolution via chromosome fusion or intercentromeric recombination.</title>
        <authorList>
            <person name="Coelho M.A."/>
            <person name="David-Palma M."/>
            <person name="Shea T."/>
            <person name="Bowers K."/>
            <person name="McGinley-Smith S."/>
            <person name="Mohammad A.W."/>
            <person name="Gnirke A."/>
            <person name="Yurkov A.M."/>
            <person name="Nowrousian M."/>
            <person name="Sun S."/>
            <person name="Cuomo C.A."/>
            <person name="Heitman J."/>
        </authorList>
    </citation>
    <scope>NUCLEOTIDE SEQUENCE</scope>
    <source>
        <strain evidence="13">CBS 10117</strain>
    </source>
</reference>
<dbReference type="GO" id="GO:0046872">
    <property type="term" value="F:metal ion binding"/>
    <property type="evidence" value="ECO:0007669"/>
    <property type="project" value="UniProtKB-KW"/>
</dbReference>
<evidence type="ECO:0000256" key="2">
    <source>
        <dbReference type="ARBA" id="ARBA00001946"/>
    </source>
</evidence>
<feature type="compositionally biased region" description="Basic and acidic residues" evidence="10">
    <location>
        <begin position="225"/>
        <end position="242"/>
    </location>
</feature>
<dbReference type="Pfam" id="PF01351">
    <property type="entry name" value="RNase_HII"/>
    <property type="match status" value="1"/>
</dbReference>
<evidence type="ECO:0000256" key="9">
    <source>
        <dbReference type="RuleBase" id="RU003515"/>
    </source>
</evidence>
<organism evidence="12">
    <name type="scientific">Kwoniella dejecticola CBS 10117</name>
    <dbReference type="NCBI Taxonomy" id="1296121"/>
    <lineage>
        <taxon>Eukaryota</taxon>
        <taxon>Fungi</taxon>
        <taxon>Dikarya</taxon>
        <taxon>Basidiomycota</taxon>
        <taxon>Agaricomycotina</taxon>
        <taxon>Tremellomycetes</taxon>
        <taxon>Tremellales</taxon>
        <taxon>Cryptococcaceae</taxon>
        <taxon>Kwoniella</taxon>
    </lineage>
</organism>
<dbReference type="EC" id="3.1.26.4" evidence="9"/>
<protein>
    <recommendedName>
        <fullName evidence="9">Ribonuclease</fullName>
        <ecNumber evidence="9">3.1.26.4</ecNumber>
    </recommendedName>
</protein>
<dbReference type="GO" id="GO:0032299">
    <property type="term" value="C:ribonuclease H2 complex"/>
    <property type="evidence" value="ECO:0007669"/>
    <property type="project" value="TreeGrafter"/>
</dbReference>
<feature type="binding site" evidence="8">
    <location>
        <position position="49"/>
    </location>
    <ligand>
        <name>a divalent metal cation</name>
        <dbReference type="ChEBI" id="CHEBI:60240"/>
    </ligand>
</feature>
<keyword evidence="14" id="KW-1185">Reference proteome</keyword>
<dbReference type="Proteomes" id="UP000078595">
    <property type="component" value="Chromosome 9"/>
</dbReference>
<dbReference type="GO" id="GO:0043137">
    <property type="term" value="P:DNA replication, removal of RNA primer"/>
    <property type="evidence" value="ECO:0007669"/>
    <property type="project" value="TreeGrafter"/>
</dbReference>
<dbReference type="SUPFAM" id="SSF53098">
    <property type="entry name" value="Ribonuclease H-like"/>
    <property type="match status" value="1"/>
</dbReference>
<dbReference type="EMBL" id="KI894034">
    <property type="protein sequence ID" value="OBR82984.1"/>
    <property type="molecule type" value="Genomic_DNA"/>
</dbReference>
<dbReference type="OrthoDB" id="7462577at2759"/>
<evidence type="ECO:0000256" key="6">
    <source>
        <dbReference type="ARBA" id="ARBA00022759"/>
    </source>
</evidence>
<dbReference type="PROSITE" id="PS51975">
    <property type="entry name" value="RNASE_H_2"/>
    <property type="match status" value="1"/>
</dbReference>
<dbReference type="InterPro" id="IPR001352">
    <property type="entry name" value="RNase_HII/HIII"/>
</dbReference>
<comment type="catalytic activity">
    <reaction evidence="1 8 9">
        <text>Endonucleolytic cleavage to 5'-phosphomonoester.</text>
        <dbReference type="EC" id="3.1.26.4"/>
    </reaction>
</comment>
<evidence type="ECO:0000256" key="10">
    <source>
        <dbReference type="SAM" id="MobiDB-lite"/>
    </source>
</evidence>
<dbReference type="PANTHER" id="PTHR10954">
    <property type="entry name" value="RIBONUCLEASE H2 SUBUNIT A"/>
    <property type="match status" value="1"/>
</dbReference>